<name>H6NHW2_9BACL</name>
<dbReference type="PANTHER" id="PTHR42928">
    <property type="entry name" value="TRICARBOXYLATE-BINDING PROTEIN"/>
    <property type="match status" value="1"/>
</dbReference>
<dbReference type="Gene3D" id="3.40.190.10">
    <property type="entry name" value="Periplasmic binding protein-like II"/>
    <property type="match status" value="1"/>
</dbReference>
<dbReference type="Pfam" id="PF03401">
    <property type="entry name" value="TctC"/>
    <property type="match status" value="1"/>
</dbReference>
<dbReference type="HOGENOM" id="CLU_045683_0_2_9"/>
<dbReference type="RefSeq" id="WP_014370205.1">
    <property type="nucleotide sequence ID" value="NC_016935.1"/>
</dbReference>
<evidence type="ECO:0000313" key="4">
    <source>
        <dbReference type="Proteomes" id="UP000007523"/>
    </source>
</evidence>
<proteinExistence type="inferred from homology"/>
<dbReference type="EMBL" id="CP003235">
    <property type="protein sequence ID" value="AFC30183.1"/>
    <property type="molecule type" value="Genomic_DNA"/>
</dbReference>
<evidence type="ECO:0000256" key="1">
    <source>
        <dbReference type="ARBA" id="ARBA00006987"/>
    </source>
</evidence>
<dbReference type="CDD" id="cd07012">
    <property type="entry name" value="PBP2_Bug_TTT"/>
    <property type="match status" value="1"/>
</dbReference>
<dbReference type="PROSITE" id="PS51257">
    <property type="entry name" value="PROKAR_LIPOPROTEIN"/>
    <property type="match status" value="1"/>
</dbReference>
<dbReference type="KEGG" id="pmq:PM3016_3338"/>
<accession>H6NHW2</accession>
<keyword evidence="4" id="KW-1185">Reference proteome</keyword>
<feature type="chain" id="PRO_5003604988" evidence="2">
    <location>
        <begin position="31"/>
        <end position="332"/>
    </location>
</feature>
<sequence length="332" mass="34659">MKVKWKAAAAAAAVLGILLSACTSGGSRDAANYPKKGIEYIVPFSPGGGVDLVARAVAEYAGKAWGQPVTVVNKPGGGGAVGAQAALKGAAKDGYTVLADNNSSTSMLSAGLSTPPVAITDHLFVSKIVEDAPAFAVSADAPWADFKAFSDWAKAHPDQLTWTSVGPSGFSSFAVAEWMKAIGGDFSKSRMVTTKGASESAPMIAGGHAVLAVHTVAELYPLAQAGKIKLLAVVADQRSPFLPDVPTADEQGVTGLTVRWWTGLSLPAGTPDEIRAKWDALIAEMVQDPAFLEKLKNMKMEPAYLDSGKFSEWVGNESNYLTDLAAKYGIRK</sequence>
<comment type="similarity">
    <text evidence="1">Belongs to the UPF0065 (bug) family.</text>
</comment>
<dbReference type="Proteomes" id="UP000007523">
    <property type="component" value="Chromosome"/>
</dbReference>
<dbReference type="PANTHER" id="PTHR42928:SF5">
    <property type="entry name" value="BLR1237 PROTEIN"/>
    <property type="match status" value="1"/>
</dbReference>
<keyword evidence="2" id="KW-0732">Signal</keyword>
<dbReference type="InterPro" id="IPR042100">
    <property type="entry name" value="Bug_dom1"/>
</dbReference>
<reference evidence="3 4" key="1">
    <citation type="journal article" date="2012" name="J. Bacteriol.">
        <title>Complete Genome Sequence of Paenibacillus mucilaginosus 3016, a Bacterium Functional as Microbial Fertilizer.</title>
        <authorList>
            <person name="Ma M."/>
            <person name="Wang Z."/>
            <person name="Li L."/>
            <person name="Jiang X."/>
            <person name="Guan D."/>
            <person name="Cao F."/>
            <person name="Chen H."/>
            <person name="Wang X."/>
            <person name="Shen D."/>
            <person name="Du B."/>
            <person name="Li J."/>
        </authorList>
    </citation>
    <scope>NUCLEOTIDE SEQUENCE [LARGE SCALE GENOMIC DNA]</scope>
    <source>
        <strain evidence="3 4">3016</strain>
    </source>
</reference>
<dbReference type="InterPro" id="IPR005064">
    <property type="entry name" value="BUG"/>
</dbReference>
<gene>
    <name evidence="3" type="ORF">PM3016_3338</name>
</gene>
<organism evidence="3 4">
    <name type="scientific">Paenibacillus mucilaginosus 3016</name>
    <dbReference type="NCBI Taxonomy" id="1116391"/>
    <lineage>
        <taxon>Bacteria</taxon>
        <taxon>Bacillati</taxon>
        <taxon>Bacillota</taxon>
        <taxon>Bacilli</taxon>
        <taxon>Bacillales</taxon>
        <taxon>Paenibacillaceae</taxon>
        <taxon>Paenibacillus</taxon>
    </lineage>
</organism>
<evidence type="ECO:0000313" key="3">
    <source>
        <dbReference type="EMBL" id="AFC30183.1"/>
    </source>
</evidence>
<feature type="signal peptide" evidence="2">
    <location>
        <begin position="1"/>
        <end position="30"/>
    </location>
</feature>
<dbReference type="Gene3D" id="3.40.190.150">
    <property type="entry name" value="Bordetella uptake gene, domain 1"/>
    <property type="match status" value="1"/>
</dbReference>
<dbReference type="SUPFAM" id="SSF53850">
    <property type="entry name" value="Periplasmic binding protein-like II"/>
    <property type="match status" value="1"/>
</dbReference>
<dbReference type="STRING" id="1116391.PM3016_3338"/>
<dbReference type="AlphaFoldDB" id="H6NHW2"/>
<evidence type="ECO:0000256" key="2">
    <source>
        <dbReference type="SAM" id="SignalP"/>
    </source>
</evidence>
<dbReference type="PIRSF" id="PIRSF017082">
    <property type="entry name" value="YflP"/>
    <property type="match status" value="1"/>
</dbReference>
<protein>
    <submittedName>
        <fullName evidence="3">Putative transport protein</fullName>
    </submittedName>
</protein>